<evidence type="ECO:0000256" key="3">
    <source>
        <dbReference type="ARBA" id="ARBA00023237"/>
    </source>
</evidence>
<keyword evidence="8" id="KW-1185">Reference proteome</keyword>
<dbReference type="EMBL" id="BAABWN010000013">
    <property type="protein sequence ID" value="GAA6169647.1"/>
    <property type="molecule type" value="Genomic_DNA"/>
</dbReference>
<comment type="similarity">
    <text evidence="4">Belongs to the TonB-dependent receptor family.</text>
</comment>
<protein>
    <submittedName>
        <fullName evidence="7">TonB-dependent receptor</fullName>
    </submittedName>
</protein>
<evidence type="ECO:0000259" key="5">
    <source>
        <dbReference type="Pfam" id="PF00593"/>
    </source>
</evidence>
<evidence type="ECO:0000256" key="2">
    <source>
        <dbReference type="ARBA" id="ARBA00023136"/>
    </source>
</evidence>
<dbReference type="PANTHER" id="PTHR40980:SF3">
    <property type="entry name" value="TONB-DEPENDENT RECEPTOR-LIKE BETA-BARREL DOMAIN-CONTAINING PROTEIN"/>
    <property type="match status" value="1"/>
</dbReference>
<name>A0ABQ0ADE3_9GAMM</name>
<evidence type="ECO:0000313" key="7">
    <source>
        <dbReference type="EMBL" id="GAA6169647.1"/>
    </source>
</evidence>
<dbReference type="Pfam" id="PF07715">
    <property type="entry name" value="Plug"/>
    <property type="match status" value="1"/>
</dbReference>
<feature type="domain" description="TonB-dependent receptor-like beta-barrel" evidence="5">
    <location>
        <begin position="498"/>
        <end position="980"/>
    </location>
</feature>
<dbReference type="Pfam" id="PF00593">
    <property type="entry name" value="TonB_dep_Rec_b-barrel"/>
    <property type="match status" value="1"/>
</dbReference>
<gene>
    <name evidence="7" type="ORF">NBRC116591_34580</name>
</gene>
<dbReference type="InterPro" id="IPR010104">
    <property type="entry name" value="TonB_rcpt_bac"/>
</dbReference>
<dbReference type="PANTHER" id="PTHR40980">
    <property type="entry name" value="PLUG DOMAIN-CONTAINING PROTEIN"/>
    <property type="match status" value="1"/>
</dbReference>
<dbReference type="Proteomes" id="UP001465153">
    <property type="component" value="Unassembled WGS sequence"/>
</dbReference>
<dbReference type="Gene3D" id="2.40.170.20">
    <property type="entry name" value="TonB-dependent receptor, beta-barrel domain"/>
    <property type="match status" value="1"/>
</dbReference>
<evidence type="ECO:0000256" key="1">
    <source>
        <dbReference type="ARBA" id="ARBA00004442"/>
    </source>
</evidence>
<evidence type="ECO:0000259" key="6">
    <source>
        <dbReference type="Pfam" id="PF07715"/>
    </source>
</evidence>
<evidence type="ECO:0000313" key="8">
    <source>
        <dbReference type="Proteomes" id="UP001465153"/>
    </source>
</evidence>
<dbReference type="RefSeq" id="WP_353304125.1">
    <property type="nucleotide sequence ID" value="NZ_BAABWN010000013.1"/>
</dbReference>
<keyword evidence="7" id="KW-0675">Receptor</keyword>
<keyword evidence="2 4" id="KW-0472">Membrane</keyword>
<dbReference type="InterPro" id="IPR000531">
    <property type="entry name" value="Beta-barrel_TonB"/>
</dbReference>
<dbReference type="NCBIfam" id="TIGR01782">
    <property type="entry name" value="TonB-Xanth-Caul"/>
    <property type="match status" value="1"/>
</dbReference>
<dbReference type="InterPro" id="IPR037066">
    <property type="entry name" value="Plug_dom_sf"/>
</dbReference>
<organism evidence="7 8">
    <name type="scientific">Sessilibacter corallicola</name>
    <dbReference type="NCBI Taxonomy" id="2904075"/>
    <lineage>
        <taxon>Bacteria</taxon>
        <taxon>Pseudomonadati</taxon>
        <taxon>Pseudomonadota</taxon>
        <taxon>Gammaproteobacteria</taxon>
        <taxon>Cellvibrionales</taxon>
        <taxon>Cellvibrionaceae</taxon>
        <taxon>Sessilibacter</taxon>
    </lineage>
</organism>
<proteinExistence type="inferred from homology"/>
<reference evidence="7 8" key="1">
    <citation type="submission" date="2024-04" db="EMBL/GenBank/DDBJ databases">
        <title>Draft genome sequence of Sessilibacter corallicola NBRC 116591.</title>
        <authorList>
            <person name="Miyakawa T."/>
            <person name="Kusuya Y."/>
            <person name="Miura T."/>
        </authorList>
    </citation>
    <scope>NUCLEOTIDE SEQUENCE [LARGE SCALE GENOMIC DNA]</scope>
    <source>
        <strain evidence="7 8">KU-00831-HH</strain>
    </source>
</reference>
<feature type="domain" description="TonB-dependent receptor plug" evidence="6">
    <location>
        <begin position="72"/>
        <end position="168"/>
    </location>
</feature>
<dbReference type="Gene3D" id="2.170.130.10">
    <property type="entry name" value="TonB-dependent receptor, plug domain"/>
    <property type="match status" value="1"/>
</dbReference>
<comment type="caution">
    <text evidence="7">The sequence shown here is derived from an EMBL/GenBank/DDBJ whole genome shotgun (WGS) entry which is preliminary data.</text>
</comment>
<sequence>MRLQHTRAPNVFASDKLKPVILSGLFLPSTVLTLPAIAQDSAPDDNKLNNGLIEEVVVEGIRKTVRNSIDIKRDATTIVDGLSVDDIGDLPALSIGEAIETITGAASHREQGGATEISIRGLGPFLGSTVINNREATNGTGDRSVNFSQFPSELFNAIKVYKTQEASLIEGGVSAQIALETVKPLDFGKQRIQAELKGNWNPDNSDIDDNERDFGSRTTFSYIDQFEFENLGAFGISLGVQSNVTTNPEQEARSTSTFRDCRFDPNTPEDGVFASGNCDSGNGGLDLEVDPETGVAPDAGVPFAIVPSSRSFRQNITDDERESFFAALQWQPNSRLDINADFQYSDREFTEIRNDLVFAENRRIDAPNVSLDERLPTDLVILDNGTVTQFTNEQRIETNSQFQERLEEYKGGGITFDFDVNDALSVSFDVSYSDTTRRENIIQTRLQSEPVDIFGNPVPGAADGGRVETATVIGQIPTFTVQNFDVNNHDLFADAARTRVDLNQFRNNTIRAARGDFTYNLDNSEFFTSVQSGIRVSELEFDSVPRSRDEFSFEDDAIQAASLACRDNSFPESGFFSSLNGVGTLITNVDENGNIIEQGTGNTFATFDPLCLAREFLGENPTIPGPEANIANVDVEEKTTALYLQANYDTTFAGYPIRGNFGVRVIETEVDSVGLRGALTATFDGDGNLSEIEADDDELISVSGGSDYTEILPSFNLVVDVHDDVVVRGGIFKALSRPDPSDLGFGRSFSGLSGDSDGATSINDAVALAVANGNPNLDPFTSWNVDVAVEWYPNNDTILAVGGYYKRFKGGLENAAQVEQFNIDGETLETIVTTQQVSDENTTITGLELTASHAFSYLPGFWSGFGTKLSYNYADSDFEFEDGQFGESTEIAGNQEIERIGIVNPANLFGFSQHVFSGQFYYQTGGFNASLNYKYRSEYFQQFISTPGNLRFIGDTGVWEARMSYRVNDHVKLSLEAINIFDEPRKQFNPTTNSVSEVNIYGPRVFAGVQVRF</sequence>
<dbReference type="SUPFAM" id="SSF56935">
    <property type="entry name" value="Porins"/>
    <property type="match status" value="1"/>
</dbReference>
<dbReference type="InterPro" id="IPR012910">
    <property type="entry name" value="Plug_dom"/>
</dbReference>
<evidence type="ECO:0000256" key="4">
    <source>
        <dbReference type="RuleBase" id="RU003357"/>
    </source>
</evidence>
<accession>A0ABQ0ADE3</accession>
<keyword evidence="3" id="KW-0998">Cell outer membrane</keyword>
<comment type="subcellular location">
    <subcellularLocation>
        <location evidence="1 4">Cell outer membrane</location>
    </subcellularLocation>
</comment>
<keyword evidence="4" id="KW-0798">TonB box</keyword>
<dbReference type="InterPro" id="IPR036942">
    <property type="entry name" value="Beta-barrel_TonB_sf"/>
</dbReference>